<proteinExistence type="inferred from homology"/>
<feature type="transmembrane region" description="Helical" evidence="7">
    <location>
        <begin position="130"/>
        <end position="152"/>
    </location>
</feature>
<keyword evidence="4 7" id="KW-0812">Transmembrane</keyword>
<dbReference type="InterPro" id="IPR018383">
    <property type="entry name" value="UPF0324_pro"/>
</dbReference>
<feature type="transmembrane region" description="Helical" evidence="7">
    <location>
        <begin position="21"/>
        <end position="40"/>
    </location>
</feature>
<feature type="transmembrane region" description="Helical" evidence="7">
    <location>
        <begin position="77"/>
        <end position="96"/>
    </location>
</feature>
<dbReference type="PANTHER" id="PTHR30106">
    <property type="entry name" value="INNER MEMBRANE PROTEIN YEIH-RELATED"/>
    <property type="match status" value="1"/>
</dbReference>
<protein>
    <submittedName>
        <fullName evidence="8">Sulfate exporter family transporter</fullName>
    </submittedName>
</protein>
<keyword evidence="3" id="KW-1003">Cell membrane</keyword>
<evidence type="ECO:0000256" key="6">
    <source>
        <dbReference type="ARBA" id="ARBA00023136"/>
    </source>
</evidence>
<comment type="caution">
    <text evidence="8">The sequence shown here is derived from an EMBL/GenBank/DDBJ whole genome shotgun (WGS) entry which is preliminary data.</text>
</comment>
<dbReference type="Pfam" id="PF03601">
    <property type="entry name" value="Cons_hypoth698"/>
    <property type="match status" value="1"/>
</dbReference>
<keyword evidence="5 7" id="KW-1133">Transmembrane helix</keyword>
<comment type="subcellular location">
    <subcellularLocation>
        <location evidence="1">Cell membrane</location>
        <topology evidence="1">Multi-pass membrane protein</topology>
    </subcellularLocation>
</comment>
<evidence type="ECO:0000313" key="8">
    <source>
        <dbReference type="EMBL" id="MBY6139694.1"/>
    </source>
</evidence>
<gene>
    <name evidence="8" type="ORF">KUV26_09645</name>
</gene>
<dbReference type="RefSeq" id="WP_222503319.1">
    <property type="nucleotide sequence ID" value="NZ_JAHVJA010000003.1"/>
</dbReference>
<evidence type="ECO:0000256" key="4">
    <source>
        <dbReference type="ARBA" id="ARBA00022692"/>
    </source>
</evidence>
<dbReference type="Proteomes" id="UP000766629">
    <property type="component" value="Unassembled WGS sequence"/>
</dbReference>
<comment type="similarity">
    <text evidence="2">Belongs to the UPF0324 family.</text>
</comment>
<keyword evidence="6 7" id="KW-0472">Membrane</keyword>
<keyword evidence="9" id="KW-1185">Reference proteome</keyword>
<feature type="transmembrane region" description="Helical" evidence="7">
    <location>
        <begin position="313"/>
        <end position="339"/>
    </location>
</feature>
<evidence type="ECO:0000256" key="5">
    <source>
        <dbReference type="ARBA" id="ARBA00022989"/>
    </source>
</evidence>
<organism evidence="8 9">
    <name type="scientific">Leisingera daeponensis</name>
    <dbReference type="NCBI Taxonomy" id="405746"/>
    <lineage>
        <taxon>Bacteria</taxon>
        <taxon>Pseudomonadati</taxon>
        <taxon>Pseudomonadota</taxon>
        <taxon>Alphaproteobacteria</taxon>
        <taxon>Rhodobacterales</taxon>
        <taxon>Roseobacteraceae</taxon>
        <taxon>Leisingera</taxon>
    </lineage>
</organism>
<name>A0ABS7NES2_9RHOB</name>
<evidence type="ECO:0000256" key="3">
    <source>
        <dbReference type="ARBA" id="ARBA00022475"/>
    </source>
</evidence>
<dbReference type="EMBL" id="JAHVJA010000003">
    <property type="protein sequence ID" value="MBY6139694.1"/>
    <property type="molecule type" value="Genomic_DNA"/>
</dbReference>
<accession>A0ABS7NES2</accession>
<reference evidence="8 9" key="1">
    <citation type="submission" date="2021-06" db="EMBL/GenBank/DDBJ databases">
        <title>50 bacteria genomes isolated from Dapeng, Shenzhen, China.</title>
        <authorList>
            <person name="Zheng W."/>
            <person name="Yu S."/>
            <person name="Huang Y."/>
        </authorList>
    </citation>
    <scope>NUCLEOTIDE SEQUENCE [LARGE SCALE GENOMIC DNA]</scope>
    <source>
        <strain evidence="8 9">DP1N14-2</strain>
    </source>
</reference>
<sequence length="343" mass="35727">MSVLTQITSLQSGELQNKLRQLLPGVAVSALVAITAQFLAEHYATPAMLLALLLGIAVSFLGEEGKTVPGIAFSARSLLRLGVALLGVRISMSLMMGLGWDLIALVVGGVVATILFGLAVARFFGHKWRFAFLTAGSVAICGASAAMAISAILPRDERSEERLIFTVMGVTVLSTVAMIAYPILVNLLELNSIQAGVFLGGTIHDVAQVVGAGFSISEQTGDTATLVKLMRVAMLAPIVLAASLMIRSFAELPSDGKRPPVLPGFVIAFLVLAGINSFGLIPAAITEFLSHASRWLLLTAIAAVGMKTNLKQVLAVGGAAIALIIVETLFIAGLILAGIELLT</sequence>
<dbReference type="PANTHER" id="PTHR30106:SF2">
    <property type="entry name" value="UPF0324 INNER MEMBRANE PROTEIN YEIH"/>
    <property type="match status" value="1"/>
</dbReference>
<feature type="transmembrane region" description="Helical" evidence="7">
    <location>
        <begin position="102"/>
        <end position="123"/>
    </location>
</feature>
<feature type="transmembrane region" description="Helical" evidence="7">
    <location>
        <begin position="229"/>
        <end position="249"/>
    </location>
</feature>
<feature type="transmembrane region" description="Helical" evidence="7">
    <location>
        <begin position="164"/>
        <end position="184"/>
    </location>
</feature>
<evidence type="ECO:0000256" key="1">
    <source>
        <dbReference type="ARBA" id="ARBA00004651"/>
    </source>
</evidence>
<evidence type="ECO:0000313" key="9">
    <source>
        <dbReference type="Proteomes" id="UP000766629"/>
    </source>
</evidence>
<feature type="transmembrane region" description="Helical" evidence="7">
    <location>
        <begin position="261"/>
        <end position="282"/>
    </location>
</feature>
<evidence type="ECO:0000256" key="7">
    <source>
        <dbReference type="SAM" id="Phobius"/>
    </source>
</evidence>
<feature type="transmembrane region" description="Helical" evidence="7">
    <location>
        <begin position="46"/>
        <end position="65"/>
    </location>
</feature>
<evidence type="ECO:0000256" key="2">
    <source>
        <dbReference type="ARBA" id="ARBA00007977"/>
    </source>
</evidence>